<dbReference type="OrthoDB" id="331862at2759"/>
<sequence length="1229" mass="129342">MRFWFCATFLLCAATSQTILWSTSDYRYLLLLVPPLNPHWLDAAFSSQWQDWRVALDSGTLDVVVYDDAIASPDSLLNSKATWWYLFPESFLRLGPAAYPPLHPPLAPLPPNGSDRRAAATNPTCNLSSLVPLTSFTASRSIISTRCGSKLGLFGAVTPGRVVRTATCLNFLPSSKWFLISKRNSGYLKLRPASEQDLVGALWHIAGLQLRGKYYRGEERTRLSQVSLQLLPGSRTTAGGEIFGCCRNGTSRLCSRAAGESVCKGEGGNGQAATGNVDRRDWDDGRWPKEGAVSCPTVSSWQPRISSFWPRRGRAGGGGTLTVYGENFGLYGSRPLIRVGQEEAKCGYPLSQWTAGSAPSDPMLLPSHCRDGLLNGGEDKVDCGGADCQPCQLMQLNEHCSDGVQNFDETKVDEGGRDCLPEHCFTAAVGDETGNNCGGSCQPCNPARQDVSPQTSVLLCSIPPGTMAREPLQVAIPQGEVGHVMHTSCASYLSAGDLLQYGSVEMKWSSFLKPLTDTSQLQASSLAVDTVTGAIFVSGSLLGSMATGTTRGVSSFQLGEVREAAGGRSCSAALLPGVVGSFLARFEASGSCSWLTTAEPFTCVFSGDCTDGRLQDGGSLSLDDLVLYSTPSGRRRLILSGVFAKSPAILYNVDPVTGLSMKQSTAPSCPSPVYRVADPNSRPSCSSMRIDRSFPSSSGFIAVFTDTGILELLVQGVASSSSSSAALPSPLMLTLSPANVMQPPPPLVSSFPQGTVGSLLYFAGTLSVRASSTLVNISFPQLNFQSSQSFAAAVASLLPSSDSSVGFVGKAFFTESSFLLLWVRFLSDLGAQSGVNRVKSFSASSSFLVLSATFGPPPSSSVKTVSVESCQGGIPGMSVFCAGGGGGGGGGGQLLSFSLAESFTYDGPAGGYNSLVICFNEDGSIAWSKRLSQMIVISSSSIFEGVRFLRNRPEFTSDASSVPFYAPSMEEAVRRYGEEAIDFTAVTFVVVAGTLGSSGSSEQSSVSADFGVTRQPLGCSRRFKVGEQGGAPASEPCSGFLRPQGTGSDSFLVKYEVSSGLPEWVKLVGSANQREEVTTVKVKEEDGSIVAAGTMVTPFLSFSPGVALDVFGMVRSGRPNAAGCNAVYGNAAIMKADTARSSTAFDLSLSAIKTASSGRSGSQQSTGAGATGALLGRARRRANFQDQWEVLGCSADGLVWARTIATGKNIMSLQESSVPVLSTSKDDIC</sequence>
<evidence type="ECO:0000313" key="6">
    <source>
        <dbReference type="Proteomes" id="UP000011087"/>
    </source>
</evidence>
<feature type="region of interest" description="Disordered" evidence="1">
    <location>
        <begin position="265"/>
        <end position="285"/>
    </location>
</feature>
<evidence type="ECO:0000313" key="5">
    <source>
        <dbReference type="EnsemblProtists" id="EKX48158"/>
    </source>
</evidence>
<proteinExistence type="predicted"/>
<protein>
    <recommendedName>
        <fullName evidence="3">IPT/TIG domain-containing protein</fullName>
    </recommendedName>
</protein>
<dbReference type="InterPro" id="IPR002909">
    <property type="entry name" value="IPT_dom"/>
</dbReference>
<reference evidence="6" key="2">
    <citation type="submission" date="2012-11" db="EMBL/GenBank/DDBJ databases">
        <authorList>
            <person name="Kuo A."/>
            <person name="Curtis B.A."/>
            <person name="Tanifuji G."/>
            <person name="Burki F."/>
            <person name="Gruber A."/>
            <person name="Irimia M."/>
            <person name="Maruyama S."/>
            <person name="Arias M.C."/>
            <person name="Ball S.G."/>
            <person name="Gile G.H."/>
            <person name="Hirakawa Y."/>
            <person name="Hopkins J.F."/>
            <person name="Rensing S.A."/>
            <person name="Schmutz J."/>
            <person name="Symeonidi A."/>
            <person name="Elias M."/>
            <person name="Eveleigh R.J."/>
            <person name="Herman E.K."/>
            <person name="Klute M.J."/>
            <person name="Nakayama T."/>
            <person name="Obornik M."/>
            <person name="Reyes-Prieto A."/>
            <person name="Armbrust E.V."/>
            <person name="Aves S.J."/>
            <person name="Beiko R.G."/>
            <person name="Coutinho P."/>
            <person name="Dacks J.B."/>
            <person name="Durnford D.G."/>
            <person name="Fast N.M."/>
            <person name="Green B.R."/>
            <person name="Grisdale C."/>
            <person name="Hempe F."/>
            <person name="Henrissat B."/>
            <person name="Hoppner M.P."/>
            <person name="Ishida K.-I."/>
            <person name="Kim E."/>
            <person name="Koreny L."/>
            <person name="Kroth P.G."/>
            <person name="Liu Y."/>
            <person name="Malik S.-B."/>
            <person name="Maier U.G."/>
            <person name="McRose D."/>
            <person name="Mock T."/>
            <person name="Neilson J.A."/>
            <person name="Onodera N.T."/>
            <person name="Poole A.M."/>
            <person name="Pritham E.J."/>
            <person name="Richards T.A."/>
            <person name="Rocap G."/>
            <person name="Roy S.W."/>
            <person name="Sarai C."/>
            <person name="Schaack S."/>
            <person name="Shirato S."/>
            <person name="Slamovits C.H."/>
            <person name="Spencer D.F."/>
            <person name="Suzuki S."/>
            <person name="Worden A.Z."/>
            <person name="Zauner S."/>
            <person name="Barry K."/>
            <person name="Bell C."/>
            <person name="Bharti A.K."/>
            <person name="Crow J.A."/>
            <person name="Grimwood J."/>
            <person name="Kramer R."/>
            <person name="Lindquist E."/>
            <person name="Lucas S."/>
            <person name="Salamov A."/>
            <person name="McFadden G.I."/>
            <person name="Lane C.E."/>
            <person name="Keeling P.J."/>
            <person name="Gray M.W."/>
            <person name="Grigoriev I.V."/>
            <person name="Archibald J.M."/>
        </authorList>
    </citation>
    <scope>NUCLEOTIDE SEQUENCE</scope>
    <source>
        <strain evidence="6">CCMP2712</strain>
    </source>
</reference>
<dbReference type="KEGG" id="gtt:GUITHDRAFT_137092"/>
<dbReference type="EnsemblProtists" id="EKX48158">
    <property type="protein sequence ID" value="EKX48158"/>
    <property type="gene ID" value="GUITHDRAFT_137092"/>
</dbReference>
<gene>
    <name evidence="4" type="ORF">GUITHDRAFT_137092</name>
</gene>
<reference evidence="4 6" key="1">
    <citation type="journal article" date="2012" name="Nature">
        <title>Algal genomes reveal evolutionary mosaicism and the fate of nucleomorphs.</title>
        <authorList>
            <consortium name="DOE Joint Genome Institute"/>
            <person name="Curtis B.A."/>
            <person name="Tanifuji G."/>
            <person name="Burki F."/>
            <person name="Gruber A."/>
            <person name="Irimia M."/>
            <person name="Maruyama S."/>
            <person name="Arias M.C."/>
            <person name="Ball S.G."/>
            <person name="Gile G.H."/>
            <person name="Hirakawa Y."/>
            <person name="Hopkins J.F."/>
            <person name="Kuo A."/>
            <person name="Rensing S.A."/>
            <person name="Schmutz J."/>
            <person name="Symeonidi A."/>
            <person name="Elias M."/>
            <person name="Eveleigh R.J."/>
            <person name="Herman E.K."/>
            <person name="Klute M.J."/>
            <person name="Nakayama T."/>
            <person name="Obornik M."/>
            <person name="Reyes-Prieto A."/>
            <person name="Armbrust E.V."/>
            <person name="Aves S.J."/>
            <person name="Beiko R.G."/>
            <person name="Coutinho P."/>
            <person name="Dacks J.B."/>
            <person name="Durnford D.G."/>
            <person name="Fast N.M."/>
            <person name="Green B.R."/>
            <person name="Grisdale C.J."/>
            <person name="Hempel F."/>
            <person name="Henrissat B."/>
            <person name="Hoppner M.P."/>
            <person name="Ishida K."/>
            <person name="Kim E."/>
            <person name="Koreny L."/>
            <person name="Kroth P.G."/>
            <person name="Liu Y."/>
            <person name="Malik S.B."/>
            <person name="Maier U.G."/>
            <person name="McRose D."/>
            <person name="Mock T."/>
            <person name="Neilson J.A."/>
            <person name="Onodera N.T."/>
            <person name="Poole A.M."/>
            <person name="Pritham E.J."/>
            <person name="Richards T.A."/>
            <person name="Rocap G."/>
            <person name="Roy S.W."/>
            <person name="Sarai C."/>
            <person name="Schaack S."/>
            <person name="Shirato S."/>
            <person name="Slamovits C.H."/>
            <person name="Spencer D.F."/>
            <person name="Suzuki S."/>
            <person name="Worden A.Z."/>
            <person name="Zauner S."/>
            <person name="Barry K."/>
            <person name="Bell C."/>
            <person name="Bharti A.K."/>
            <person name="Crow J.A."/>
            <person name="Grimwood J."/>
            <person name="Kramer R."/>
            <person name="Lindquist E."/>
            <person name="Lucas S."/>
            <person name="Salamov A."/>
            <person name="McFadden G.I."/>
            <person name="Lane C.E."/>
            <person name="Keeling P.J."/>
            <person name="Gray M.W."/>
            <person name="Grigoriev I.V."/>
            <person name="Archibald J.M."/>
        </authorList>
    </citation>
    <scope>NUCLEOTIDE SEQUENCE</scope>
    <source>
        <strain evidence="4 6">CCMP2712</strain>
    </source>
</reference>
<organism evidence="4">
    <name type="scientific">Guillardia theta (strain CCMP2712)</name>
    <name type="common">Cryptophyte</name>
    <dbReference type="NCBI Taxonomy" id="905079"/>
    <lineage>
        <taxon>Eukaryota</taxon>
        <taxon>Cryptophyceae</taxon>
        <taxon>Pyrenomonadales</taxon>
        <taxon>Geminigeraceae</taxon>
        <taxon>Guillardia</taxon>
    </lineage>
</organism>
<evidence type="ECO:0000256" key="2">
    <source>
        <dbReference type="SAM" id="SignalP"/>
    </source>
</evidence>
<dbReference type="Pfam" id="PF01833">
    <property type="entry name" value="TIG"/>
    <property type="match status" value="1"/>
</dbReference>
<dbReference type="RefSeq" id="XP_005835138.1">
    <property type="nucleotide sequence ID" value="XM_005835081.1"/>
</dbReference>
<keyword evidence="6" id="KW-1185">Reference proteome</keyword>
<dbReference type="HOGENOM" id="CLU_267911_0_0_1"/>
<dbReference type="AlphaFoldDB" id="L1JI03"/>
<feature type="signal peptide" evidence="2">
    <location>
        <begin position="1"/>
        <end position="18"/>
    </location>
</feature>
<keyword evidence="2" id="KW-0732">Signal</keyword>
<feature type="chain" id="PRO_5008771379" description="IPT/TIG domain-containing protein" evidence="2">
    <location>
        <begin position="19"/>
        <end position="1229"/>
    </location>
</feature>
<name>L1JI03_GUITC</name>
<feature type="domain" description="IPT/TIG" evidence="3">
    <location>
        <begin position="303"/>
        <end position="346"/>
    </location>
</feature>
<accession>L1JI03</accession>
<dbReference type="PaxDb" id="55529-EKX48158"/>
<evidence type="ECO:0000256" key="1">
    <source>
        <dbReference type="SAM" id="MobiDB-lite"/>
    </source>
</evidence>
<dbReference type="EMBL" id="JH992987">
    <property type="protein sequence ID" value="EKX48158.1"/>
    <property type="molecule type" value="Genomic_DNA"/>
</dbReference>
<evidence type="ECO:0000313" key="4">
    <source>
        <dbReference type="EMBL" id="EKX48158.1"/>
    </source>
</evidence>
<dbReference type="GeneID" id="17304716"/>
<evidence type="ECO:0000259" key="3">
    <source>
        <dbReference type="Pfam" id="PF01833"/>
    </source>
</evidence>
<dbReference type="Proteomes" id="UP000011087">
    <property type="component" value="Unassembled WGS sequence"/>
</dbReference>
<reference evidence="5" key="3">
    <citation type="submission" date="2015-06" db="UniProtKB">
        <authorList>
            <consortium name="EnsemblProtists"/>
        </authorList>
    </citation>
    <scope>IDENTIFICATION</scope>
</reference>